<evidence type="ECO:0000313" key="1">
    <source>
        <dbReference type="EMBL" id="ERI77973.1"/>
    </source>
</evidence>
<dbReference type="AlphaFoldDB" id="A0ABC9TZF2"/>
<dbReference type="EMBL" id="AWSU01000137">
    <property type="protein sequence ID" value="ERI77973.1"/>
    <property type="molecule type" value="Genomic_DNA"/>
</dbReference>
<sequence length="41" mass="4939">MREADLVEATQRIHMHLIYVGYGIKYLLEYVCWKFALYDVS</sequence>
<accession>A0ABC9TZF2</accession>
<organism evidence="1 2">
    <name type="scientific">[Clostridium] symbiosum ATCC 14940</name>
    <dbReference type="NCBI Taxonomy" id="411472"/>
    <lineage>
        <taxon>Bacteria</taxon>
        <taxon>Bacillati</taxon>
        <taxon>Bacillota</taxon>
        <taxon>Clostridia</taxon>
        <taxon>Lachnospirales</taxon>
        <taxon>Lachnospiraceae</taxon>
        <taxon>Otoolea</taxon>
    </lineage>
</organism>
<proteinExistence type="predicted"/>
<dbReference type="Proteomes" id="UP000016491">
    <property type="component" value="Unassembled WGS sequence"/>
</dbReference>
<protein>
    <submittedName>
        <fullName evidence="1">Uncharacterized protein</fullName>
    </submittedName>
</protein>
<reference evidence="1 2" key="1">
    <citation type="submission" date="2013-07" db="EMBL/GenBank/DDBJ databases">
        <authorList>
            <person name="Weinstock G."/>
            <person name="Sodergren E."/>
            <person name="Wylie T."/>
            <person name="Fulton L."/>
            <person name="Fulton R."/>
            <person name="Fronick C."/>
            <person name="O'Laughlin M."/>
            <person name="Godfrey J."/>
            <person name="Miner T."/>
            <person name="Herter B."/>
            <person name="Appelbaum E."/>
            <person name="Cordes M."/>
            <person name="Lek S."/>
            <person name="Wollam A."/>
            <person name="Pepin K.H."/>
            <person name="Palsikar V.B."/>
            <person name="Mitreva M."/>
            <person name="Wilson R.K."/>
        </authorList>
    </citation>
    <scope>NUCLEOTIDE SEQUENCE [LARGE SCALE GENOMIC DNA]</scope>
    <source>
        <strain evidence="1 2">ATCC 14940</strain>
    </source>
</reference>
<name>A0ABC9TZF2_CLOSY</name>
<comment type="caution">
    <text evidence="1">The sequence shown here is derived from an EMBL/GenBank/DDBJ whole genome shotgun (WGS) entry which is preliminary data.</text>
</comment>
<evidence type="ECO:0000313" key="2">
    <source>
        <dbReference type="Proteomes" id="UP000016491"/>
    </source>
</evidence>
<gene>
    <name evidence="1" type="ORF">CLOSYM_01772</name>
</gene>